<dbReference type="Gene3D" id="2.70.98.70">
    <property type="match status" value="1"/>
</dbReference>
<dbReference type="RefSeq" id="WP_092856159.1">
    <property type="nucleotide sequence ID" value="NZ_FOYU01000001.1"/>
</dbReference>
<dbReference type="InterPro" id="IPR012480">
    <property type="entry name" value="Hepar_II_III_C"/>
</dbReference>
<reference evidence="8" key="1">
    <citation type="submission" date="2016-10" db="EMBL/GenBank/DDBJ databases">
        <authorList>
            <person name="Varghese N."/>
            <person name="Submissions S."/>
        </authorList>
    </citation>
    <scope>NUCLEOTIDE SEQUENCE [LARGE SCALE GENOMIC DNA]</scope>
    <source>
        <strain evidence="8">CGMCC 1.7285</strain>
    </source>
</reference>
<dbReference type="Gene3D" id="1.50.10.100">
    <property type="entry name" value="Chondroitin AC/alginate lyase"/>
    <property type="match status" value="1"/>
</dbReference>
<accession>A0A1I6GRJ7</accession>
<dbReference type="PANTHER" id="PTHR39210:SF1">
    <property type="entry name" value="HEPARIN-SULFATE LYASE"/>
    <property type="match status" value="1"/>
</dbReference>
<comment type="subcellular location">
    <subcellularLocation>
        <location evidence="1">Periplasm</location>
    </subcellularLocation>
</comment>
<evidence type="ECO:0000256" key="3">
    <source>
        <dbReference type="ARBA" id="ARBA00022764"/>
    </source>
</evidence>
<evidence type="ECO:0000256" key="2">
    <source>
        <dbReference type="ARBA" id="ARBA00022729"/>
    </source>
</evidence>
<dbReference type="Pfam" id="PF07940">
    <property type="entry name" value="Hepar_II_III_C"/>
    <property type="match status" value="1"/>
</dbReference>
<protein>
    <submittedName>
        <fullName evidence="7">Uncharacterized conserved protein, heparinase superfamily</fullName>
    </submittedName>
</protein>
<feature type="domain" description="Heparinase II/III-like C-terminal" evidence="5">
    <location>
        <begin position="318"/>
        <end position="532"/>
    </location>
</feature>
<evidence type="ECO:0000256" key="1">
    <source>
        <dbReference type="ARBA" id="ARBA00004418"/>
    </source>
</evidence>
<dbReference type="GO" id="GO:0016829">
    <property type="term" value="F:lyase activity"/>
    <property type="evidence" value="ECO:0007669"/>
    <property type="project" value="UniProtKB-KW"/>
</dbReference>
<evidence type="ECO:0000256" key="4">
    <source>
        <dbReference type="ARBA" id="ARBA00023239"/>
    </source>
</evidence>
<dbReference type="EMBL" id="FOYU01000001">
    <property type="protein sequence ID" value="SFR44832.1"/>
    <property type="molecule type" value="Genomic_DNA"/>
</dbReference>
<keyword evidence="3" id="KW-0574">Periplasm</keyword>
<keyword evidence="2" id="KW-0732">Signal</keyword>
<evidence type="ECO:0000259" key="6">
    <source>
        <dbReference type="Pfam" id="PF16889"/>
    </source>
</evidence>
<evidence type="ECO:0000313" key="8">
    <source>
        <dbReference type="Proteomes" id="UP000199424"/>
    </source>
</evidence>
<proteinExistence type="predicted"/>
<dbReference type="GO" id="GO:0042597">
    <property type="term" value="C:periplasmic space"/>
    <property type="evidence" value="ECO:0007669"/>
    <property type="project" value="UniProtKB-SubCell"/>
</dbReference>
<evidence type="ECO:0000313" key="7">
    <source>
        <dbReference type="EMBL" id="SFR44832.1"/>
    </source>
</evidence>
<evidence type="ECO:0000259" key="5">
    <source>
        <dbReference type="Pfam" id="PF07940"/>
    </source>
</evidence>
<name>A0A1I6GRJ7_9GAMM</name>
<sequence>MKKIVRFYHTVRPLKFEQVFYRLIYRLFPFKPKSYSSTQEISANSWPLYTPKVGEQSLFENHEVRFLNKFAVIKTPPDWNDETTHSKLWLYNLHYFDDLNSPDSENRSLLQKHFILKWIDENPAPHGNGWEPYPISLRLVNWIKWCQFNQEYDVEILRSMEQQADALMAQLEFHILGNHLFANAKALVFVGCFLNSSRSADYLTKGLALLEREVSEQFLEDGGHFELSPMYHCILLWDLIDLLNLAVASNNIQINRYRDEWADVIERGLSWLSKMCHPDGDISFFNDAAFGIAPAPHEIFRFARSVGITNQSDSVSSSVMLPESGYSRLVRGPFTLFFDHAEVGPSYLPGHAHADTLSVELSYGRHRVFVNSGTSEYGTGAERQRQRSTAAHNTVFINGENSSDVWAGFRVGQRAHVSEPQYCENEDTVVVRAEHDGFTHLVKGFTHSRTCSVSADRVLIEDEIGARCSKTVMAHFHLHPDIHTEIVDDNSVRLKLSSDEFLLFHADVPIKIENTTWHPEFGKSIPSTRLVLVIPGSYLTCELTLGS</sequence>
<feature type="domain" description="Heparin-sulfate lyase N-terminal" evidence="6">
    <location>
        <begin position="118"/>
        <end position="289"/>
    </location>
</feature>
<dbReference type="InterPro" id="IPR008929">
    <property type="entry name" value="Chondroitin_lyas"/>
</dbReference>
<gene>
    <name evidence="7" type="ORF">SAMN04488070_1127</name>
</gene>
<organism evidence="7 8">
    <name type="scientific">Pseudidiomarina maritima</name>
    <dbReference type="NCBI Taxonomy" id="519453"/>
    <lineage>
        <taxon>Bacteria</taxon>
        <taxon>Pseudomonadati</taxon>
        <taxon>Pseudomonadota</taxon>
        <taxon>Gammaproteobacteria</taxon>
        <taxon>Alteromonadales</taxon>
        <taxon>Idiomarinaceae</taxon>
        <taxon>Pseudidiomarina</taxon>
    </lineage>
</organism>
<dbReference type="AlphaFoldDB" id="A0A1I6GRJ7"/>
<keyword evidence="8" id="KW-1185">Reference proteome</keyword>
<dbReference type="Proteomes" id="UP000199424">
    <property type="component" value="Unassembled WGS sequence"/>
</dbReference>
<dbReference type="Pfam" id="PF16889">
    <property type="entry name" value="Hepar_II_III_N"/>
    <property type="match status" value="1"/>
</dbReference>
<dbReference type="SUPFAM" id="SSF48230">
    <property type="entry name" value="Chondroitin AC/alginate lyase"/>
    <property type="match status" value="1"/>
</dbReference>
<dbReference type="InterPro" id="IPR031680">
    <property type="entry name" value="Hepar_II_III_N"/>
</dbReference>
<dbReference type="PANTHER" id="PTHR39210">
    <property type="entry name" value="HEPARIN-SULFATE LYASE"/>
    <property type="match status" value="1"/>
</dbReference>
<keyword evidence="4" id="KW-0456">Lyase</keyword>